<protein>
    <submittedName>
        <fullName evidence="2">OLC1v1030552C1</fullName>
    </submittedName>
</protein>
<evidence type="ECO:0000256" key="1">
    <source>
        <dbReference type="SAM" id="MobiDB-lite"/>
    </source>
</evidence>
<accession>A0AAV1CHD1</accession>
<feature type="region of interest" description="Disordered" evidence="1">
    <location>
        <begin position="46"/>
        <end position="130"/>
    </location>
</feature>
<sequence>MEEGRWESPVAIGGKETPTILQISSKVQPNPLFVAVQRDMQSMLPNQSNQNFQISNEINLHDPATNPVINDQSSTKSTQDLASQSNSDFQILNDSQSVEISPSNPATSDPAINAPAIPQSLSSYSEDASQRRTEMIKTEVTGHRSGLRKENAMFL</sequence>
<feature type="compositionally biased region" description="Polar residues" evidence="1">
    <location>
        <begin position="67"/>
        <end position="107"/>
    </location>
</feature>
<evidence type="ECO:0000313" key="3">
    <source>
        <dbReference type="Proteomes" id="UP001161247"/>
    </source>
</evidence>
<organism evidence="2 3">
    <name type="scientific">Oldenlandia corymbosa var. corymbosa</name>
    <dbReference type="NCBI Taxonomy" id="529605"/>
    <lineage>
        <taxon>Eukaryota</taxon>
        <taxon>Viridiplantae</taxon>
        <taxon>Streptophyta</taxon>
        <taxon>Embryophyta</taxon>
        <taxon>Tracheophyta</taxon>
        <taxon>Spermatophyta</taxon>
        <taxon>Magnoliopsida</taxon>
        <taxon>eudicotyledons</taxon>
        <taxon>Gunneridae</taxon>
        <taxon>Pentapetalae</taxon>
        <taxon>asterids</taxon>
        <taxon>lamiids</taxon>
        <taxon>Gentianales</taxon>
        <taxon>Rubiaceae</taxon>
        <taxon>Rubioideae</taxon>
        <taxon>Spermacoceae</taxon>
        <taxon>Hedyotis-Oldenlandia complex</taxon>
        <taxon>Oldenlandia</taxon>
    </lineage>
</organism>
<dbReference type="AlphaFoldDB" id="A0AAV1CHD1"/>
<proteinExistence type="predicted"/>
<dbReference type="EMBL" id="OX459119">
    <property type="protein sequence ID" value="CAI9094761.1"/>
    <property type="molecule type" value="Genomic_DNA"/>
</dbReference>
<reference evidence="2" key="1">
    <citation type="submission" date="2023-03" db="EMBL/GenBank/DDBJ databases">
        <authorList>
            <person name="Julca I."/>
        </authorList>
    </citation>
    <scope>NUCLEOTIDE SEQUENCE</scope>
</reference>
<dbReference type="Proteomes" id="UP001161247">
    <property type="component" value="Chromosome 2"/>
</dbReference>
<name>A0AAV1CHD1_OLDCO</name>
<keyword evidence="3" id="KW-1185">Reference proteome</keyword>
<evidence type="ECO:0000313" key="2">
    <source>
        <dbReference type="EMBL" id="CAI9094761.1"/>
    </source>
</evidence>
<feature type="compositionally biased region" description="Polar residues" evidence="1">
    <location>
        <begin position="46"/>
        <end position="58"/>
    </location>
</feature>
<gene>
    <name evidence="2" type="ORF">OLC1_LOCUS5863</name>
</gene>